<dbReference type="EMBL" id="CP041614">
    <property type="protein sequence ID" value="QDO85477.1"/>
    <property type="molecule type" value="Genomic_DNA"/>
</dbReference>
<keyword evidence="1" id="KW-0175">Coiled coil</keyword>
<dbReference type="RefSeq" id="WP_144047799.1">
    <property type="nucleotide sequence ID" value="NZ_CP041614.1"/>
</dbReference>
<name>A0ABX5X4X8_9GAMM</name>
<organism evidence="3 4">
    <name type="scientific">Shewanella psychropiezotolerans</name>
    <dbReference type="NCBI Taxonomy" id="2593655"/>
    <lineage>
        <taxon>Bacteria</taxon>
        <taxon>Pseudomonadati</taxon>
        <taxon>Pseudomonadota</taxon>
        <taxon>Gammaproteobacteria</taxon>
        <taxon>Alteromonadales</taxon>
        <taxon>Shewanellaceae</taxon>
        <taxon>Shewanella</taxon>
    </lineage>
</organism>
<sequence length="274" mass="30203">MPGSLACVGIGMTLGAHICPLAKSYIEQADVVFSGVSNGIVELWLQEMHSDVRSLQVYYKEGKSRHITYREMVDAILTEVRAGKKVVGAFYGHPGVFAHAPHKSIELAKAEGFDAVMIPGISAEDCLIADLAIDPGKFGCQQFEASQFMFYKRRFDPSCYLVLWQIGLAGDKSMAKFATGAAHRQVLIELLSTEYPLEHQVILYEAAVLPIDTIRKQTLTLAELADADIYMHTTLVIPPSQKMQPNQAVLDRLAEIEREIEAESQKLDAETSSA</sequence>
<dbReference type="InterPro" id="IPR014777">
    <property type="entry name" value="4pyrrole_Mease_sub1"/>
</dbReference>
<evidence type="ECO:0000313" key="4">
    <source>
        <dbReference type="Proteomes" id="UP000315947"/>
    </source>
</evidence>
<protein>
    <recommendedName>
        <fullName evidence="2">Tetrapyrrole methylase domain-containing protein</fullName>
    </recommendedName>
</protein>
<feature type="coiled-coil region" evidence="1">
    <location>
        <begin position="246"/>
        <end position="273"/>
    </location>
</feature>
<dbReference type="InterPro" id="IPR035996">
    <property type="entry name" value="4pyrrol_Methylase_sf"/>
</dbReference>
<dbReference type="SUPFAM" id="SSF53790">
    <property type="entry name" value="Tetrapyrrole methylase"/>
    <property type="match status" value="1"/>
</dbReference>
<dbReference type="Pfam" id="PF00590">
    <property type="entry name" value="TP_methylase"/>
    <property type="match status" value="1"/>
</dbReference>
<evidence type="ECO:0000259" key="2">
    <source>
        <dbReference type="Pfam" id="PF00590"/>
    </source>
</evidence>
<dbReference type="InterPro" id="IPR000878">
    <property type="entry name" value="4pyrrol_Mease"/>
</dbReference>
<evidence type="ECO:0000313" key="3">
    <source>
        <dbReference type="EMBL" id="QDO85477.1"/>
    </source>
</evidence>
<accession>A0ABX5X4X8</accession>
<gene>
    <name evidence="3" type="ORF">FM037_22250</name>
</gene>
<keyword evidence="4" id="KW-1185">Reference proteome</keyword>
<evidence type="ECO:0000256" key="1">
    <source>
        <dbReference type="SAM" id="Coils"/>
    </source>
</evidence>
<dbReference type="Proteomes" id="UP000315947">
    <property type="component" value="Chromosome"/>
</dbReference>
<feature type="domain" description="Tetrapyrrole methylase" evidence="2">
    <location>
        <begin position="5"/>
        <end position="219"/>
    </location>
</feature>
<dbReference type="CDD" id="cd19916">
    <property type="entry name" value="OphMA_like"/>
    <property type="match status" value="1"/>
</dbReference>
<dbReference type="Gene3D" id="3.40.1010.10">
    <property type="entry name" value="Cobalt-precorrin-4 Transmethylase, Domain 1"/>
    <property type="match status" value="1"/>
</dbReference>
<proteinExistence type="predicted"/>
<reference evidence="3 4" key="1">
    <citation type="submission" date="2019-07" db="EMBL/GenBank/DDBJ databases">
        <title>Shewanella sp. YLB-06 whole genomic sequence.</title>
        <authorList>
            <person name="Yu L."/>
        </authorList>
    </citation>
    <scope>NUCLEOTIDE SEQUENCE [LARGE SCALE GENOMIC DNA]</scope>
    <source>
        <strain evidence="3 4">YLB-06</strain>
    </source>
</reference>